<reference evidence="15" key="1">
    <citation type="submission" date="2021-03" db="EMBL/GenBank/DDBJ databases">
        <title>Comparative genomics and phylogenomic investigation of the class Geoglossomycetes provide insights into ecological specialization and systematics.</title>
        <authorList>
            <person name="Melie T."/>
            <person name="Pirro S."/>
            <person name="Miller A.N."/>
            <person name="Quandt A."/>
        </authorList>
    </citation>
    <scope>NUCLEOTIDE SEQUENCE</scope>
    <source>
        <strain evidence="15">CAQ_001_2017</strain>
    </source>
</reference>
<dbReference type="InterPro" id="IPR007873">
    <property type="entry name" value="Glycosyltransferase_ALG3"/>
</dbReference>
<evidence type="ECO:0000256" key="11">
    <source>
        <dbReference type="ARBA" id="ARBA00044743"/>
    </source>
</evidence>
<dbReference type="Pfam" id="PF05208">
    <property type="entry name" value="ALG3"/>
    <property type="match status" value="1"/>
</dbReference>
<keyword evidence="7 14" id="KW-0812">Transmembrane</keyword>
<dbReference type="GO" id="GO:0005789">
    <property type="term" value="C:endoplasmic reticulum membrane"/>
    <property type="evidence" value="ECO:0007669"/>
    <property type="project" value="UniProtKB-SubCell"/>
</dbReference>
<evidence type="ECO:0000256" key="4">
    <source>
        <dbReference type="ARBA" id="ARBA00015561"/>
    </source>
</evidence>
<comment type="pathway">
    <text evidence="2 14">Protein modification; protein glycosylation.</text>
</comment>
<evidence type="ECO:0000256" key="6">
    <source>
        <dbReference type="ARBA" id="ARBA00022679"/>
    </source>
</evidence>
<dbReference type="AlphaFoldDB" id="A0A9P8RU83"/>
<dbReference type="Proteomes" id="UP000750711">
    <property type="component" value="Unassembled WGS sequence"/>
</dbReference>
<protein>
    <recommendedName>
        <fullName evidence="4 14">Dol-P-Man:Man(5)GlcNAc(2)-PP-Dol alpha-1,3-mannosyltransferase</fullName>
        <ecNumber evidence="3 14">2.4.1.258</ecNumber>
    </recommendedName>
    <alternativeName>
        <fullName evidence="14">Dol-P-Man-dependent alpha(1-3)-mannosyltransferase</fullName>
    </alternativeName>
</protein>
<keyword evidence="16" id="KW-1185">Reference proteome</keyword>
<dbReference type="EC" id="2.4.1.258" evidence="3 14"/>
<evidence type="ECO:0000256" key="1">
    <source>
        <dbReference type="ARBA" id="ARBA00004477"/>
    </source>
</evidence>
<dbReference type="GO" id="GO:0052925">
    <property type="term" value="F:dol-P-Man:Man(5)GlcNAc(2)-PP-Dol alpha-1,3-mannosyltransferase activity"/>
    <property type="evidence" value="ECO:0007669"/>
    <property type="project" value="UniProtKB-EC"/>
</dbReference>
<feature type="transmembrane region" description="Helical" evidence="14">
    <location>
        <begin position="185"/>
        <end position="211"/>
    </location>
</feature>
<evidence type="ECO:0000256" key="8">
    <source>
        <dbReference type="ARBA" id="ARBA00022824"/>
    </source>
</evidence>
<comment type="catalytic activity">
    <reaction evidence="12 14">
        <text>an alpha-D-Man-(1-&gt;2)-alpha-D-Man-(1-&gt;2)-alpha-D-Man-(1-&gt;3)-[alpha-D-Man-(1-&gt;6)]-beta-D-Man-(1-&gt;4)-beta-D-GlcNAc-(1-&gt;4)-alpha-D-GlcNAc-diphospho-di-trans,poly-cis-dolichol + a di-trans,poly-cis-dolichyl beta-D-mannosyl phosphate = an alpha-D-Man-(1-&gt;2)-alpha-D-Man-(1-&gt;2)-alpha-D-Man-(1-&gt;3)-[alpha-D-Man-(1-&gt;3)-alpha-D-Man-(1-&gt;6)]-beta-D-Man-(1-&gt;4)-beta-D-GlcNAc-(1-&gt;4)-alpha-D-GlcNAc-diphospho-di-trans,poly-cis-dolichol + a di-trans,poly-cis-dolichyl phosphate + H(+)</text>
        <dbReference type="Rhea" id="RHEA:29527"/>
        <dbReference type="Rhea" id="RHEA-COMP:19498"/>
        <dbReference type="Rhea" id="RHEA-COMP:19501"/>
        <dbReference type="Rhea" id="RHEA-COMP:19516"/>
        <dbReference type="Rhea" id="RHEA-COMP:19517"/>
        <dbReference type="ChEBI" id="CHEBI:15378"/>
        <dbReference type="ChEBI" id="CHEBI:57683"/>
        <dbReference type="ChEBI" id="CHEBI:58211"/>
        <dbReference type="ChEBI" id="CHEBI:132515"/>
        <dbReference type="ChEBI" id="CHEBI:132516"/>
        <dbReference type="EC" id="2.4.1.258"/>
    </reaction>
    <physiologicalReaction direction="left-to-right" evidence="12 14">
        <dbReference type="Rhea" id="RHEA:29528"/>
    </physiologicalReaction>
</comment>
<organism evidence="15 16">
    <name type="scientific">Trichoglossum hirsutum</name>
    <dbReference type="NCBI Taxonomy" id="265104"/>
    <lineage>
        <taxon>Eukaryota</taxon>
        <taxon>Fungi</taxon>
        <taxon>Dikarya</taxon>
        <taxon>Ascomycota</taxon>
        <taxon>Pezizomycotina</taxon>
        <taxon>Geoglossomycetes</taxon>
        <taxon>Geoglossales</taxon>
        <taxon>Geoglossaceae</taxon>
        <taxon>Trichoglossum</taxon>
    </lineage>
</organism>
<comment type="similarity">
    <text evidence="13">Belongs to the glycosyltransferase ALG3 family.</text>
</comment>
<accession>A0A9P8RU83</accession>
<comment type="caution">
    <text evidence="15">The sequence shown here is derived from an EMBL/GenBank/DDBJ whole genome shotgun (WGS) entry which is preliminary data.</text>
</comment>
<evidence type="ECO:0000256" key="2">
    <source>
        <dbReference type="ARBA" id="ARBA00004922"/>
    </source>
</evidence>
<keyword evidence="6 14" id="KW-0808">Transferase</keyword>
<evidence type="ECO:0000256" key="13">
    <source>
        <dbReference type="ARBA" id="ARBA00093457"/>
    </source>
</evidence>
<evidence type="ECO:0000256" key="10">
    <source>
        <dbReference type="ARBA" id="ARBA00023136"/>
    </source>
</evidence>
<feature type="transmembrane region" description="Helical" evidence="14">
    <location>
        <begin position="250"/>
        <end position="271"/>
    </location>
</feature>
<keyword evidence="8 14" id="KW-0256">Endoplasmic reticulum</keyword>
<keyword evidence="10 14" id="KW-0472">Membrane</keyword>
<keyword evidence="9 14" id="KW-1133">Transmembrane helix</keyword>
<sequence>MTLVKILIDLGHDLTTNPKHLRWLCPLLFVADAVLCGLIVWKVPYTEIDWVAYMEQVTQYINGERDYVLIKGGTGPLVYPAAHVYIYSGLYYLTGGGNILYGQIIFIGLYLGTLALVMECYRLGKAPPYVFPLLVLSKRLHSVYLLRLFNDCFAVGALWLAIYAYQRRVWTIGSISYSWALGVKMSVLLALPAVGIILVQATGMLISLPFLPVNAWGYFSRAFEFTRTFLFKWTVNWRFMGEERFLSKKFSIILLSAHLVLLLLFLTTRWIKPSGRPVLGFIHTILQPPGSAVQQAVSRGVTPQFVLTAILTSNAIGMLCARSLHYQFYAWLAWGTPFLLWRTGLHPVVGFALWGAQEWAWNVYPSTDVSSKVVVGILAITVLDVWWGTRGDFTSERDRERSQKSD</sequence>
<dbReference type="PANTHER" id="PTHR12646">
    <property type="entry name" value="NOT56 - RELATED"/>
    <property type="match status" value="1"/>
</dbReference>
<feature type="transmembrane region" description="Helical" evidence="14">
    <location>
        <begin position="144"/>
        <end position="165"/>
    </location>
</feature>
<evidence type="ECO:0000256" key="14">
    <source>
        <dbReference type="RuleBase" id="RU364047"/>
    </source>
</evidence>
<dbReference type="EMBL" id="JAGHQM010000002">
    <property type="protein sequence ID" value="KAH0569226.1"/>
    <property type="molecule type" value="Genomic_DNA"/>
</dbReference>
<feature type="transmembrane region" description="Helical" evidence="14">
    <location>
        <begin position="100"/>
        <end position="123"/>
    </location>
</feature>
<gene>
    <name evidence="15" type="ORF">GP486_000043</name>
</gene>
<evidence type="ECO:0000256" key="12">
    <source>
        <dbReference type="ARBA" id="ARBA00049506"/>
    </source>
</evidence>
<comment type="subcellular location">
    <subcellularLocation>
        <location evidence="1 14">Endoplasmic reticulum membrane</location>
        <topology evidence="1 14">Multi-pass membrane protein</topology>
    </subcellularLocation>
</comment>
<comment type="function">
    <text evidence="11 14">Dol-P-Man:Man(5)GlcNAc(2)-PP-Dol alpha-1,3-mannosyltransferase that operates in the biosynthetic pathway of dolichol-linked oligosaccharides, the glycan precursors employed in protein asparagine (N)-glycosylation. The assembly of dolichol-linked oligosaccharides begins on the cytosolic side of the endoplasmic reticulum membrane and finishes in its lumen. The sequential addition of sugars to dolichol pyrophosphate produces dolichol-linked oligosaccharides containing fourteen sugars, including two GlcNAcs, nine mannoses and three glucoses. Once assembled, the oligosaccharide is transferred from the lipid to nascent proteins by oligosaccharyltransferases. In the lumen of the endoplasmic reticulum, adds the first dolichyl beta-D-mannosyl phosphate derived mannose in an alpha-1,3 linkage to Man(5)GlcNAc(2)-PP-dolichol to produce Man(6)GlcNAc(2)-PP-dolichol.</text>
</comment>
<dbReference type="PANTHER" id="PTHR12646:SF0">
    <property type="entry name" value="DOL-P-MAN:MAN(5)GLCNAC(2)-PP-DOL ALPHA-1,3-MANNOSYLTRANSFERASE"/>
    <property type="match status" value="1"/>
</dbReference>
<proteinExistence type="inferred from homology"/>
<feature type="transmembrane region" description="Helical" evidence="14">
    <location>
        <begin position="21"/>
        <end position="41"/>
    </location>
</feature>
<evidence type="ECO:0000256" key="7">
    <source>
        <dbReference type="ARBA" id="ARBA00022692"/>
    </source>
</evidence>
<evidence type="ECO:0000256" key="3">
    <source>
        <dbReference type="ARBA" id="ARBA00011964"/>
    </source>
</evidence>
<name>A0A9P8RU83_9PEZI</name>
<evidence type="ECO:0000313" key="16">
    <source>
        <dbReference type="Proteomes" id="UP000750711"/>
    </source>
</evidence>
<evidence type="ECO:0000256" key="5">
    <source>
        <dbReference type="ARBA" id="ARBA00022676"/>
    </source>
</evidence>
<evidence type="ECO:0000256" key="9">
    <source>
        <dbReference type="ARBA" id="ARBA00022989"/>
    </source>
</evidence>
<keyword evidence="5 14" id="KW-0328">Glycosyltransferase</keyword>
<evidence type="ECO:0000313" key="15">
    <source>
        <dbReference type="EMBL" id="KAH0569226.1"/>
    </source>
</evidence>